<dbReference type="Gene3D" id="3.90.740.10">
    <property type="entry name" value="Valyl/Leucyl/Isoleucyl-tRNA synthetase, editing domain"/>
    <property type="match status" value="1"/>
</dbReference>
<keyword evidence="4" id="KW-0547">Nucleotide-binding</keyword>
<dbReference type="Proteomes" id="UP000033841">
    <property type="component" value="Unassembled WGS sequence"/>
</dbReference>
<comment type="similarity">
    <text evidence="1">Belongs to the class-I aminoacyl-tRNA synthetase family.</text>
</comment>
<evidence type="ECO:0000256" key="4">
    <source>
        <dbReference type="ARBA" id="ARBA00022741"/>
    </source>
</evidence>
<dbReference type="PATRIC" id="fig|1618489.3.peg.361"/>
<organism evidence="9 10">
    <name type="scientific">Candidatus Shapirobacteria bacterium GW2011_GWE1_38_92</name>
    <dbReference type="NCBI Taxonomy" id="1618489"/>
    <lineage>
        <taxon>Bacteria</taxon>
        <taxon>Candidatus Shapironibacteriota</taxon>
    </lineage>
</organism>
<evidence type="ECO:0000313" key="10">
    <source>
        <dbReference type="Proteomes" id="UP000033841"/>
    </source>
</evidence>
<dbReference type="PANTHER" id="PTHR43740:SF2">
    <property type="entry name" value="LEUCINE--TRNA LIGASE, MITOCHONDRIAL"/>
    <property type="match status" value="1"/>
</dbReference>
<proteinExistence type="inferred from homology"/>
<reference evidence="9 10" key="1">
    <citation type="journal article" date="2015" name="Nature">
        <title>rRNA introns, odd ribosomes, and small enigmatic genomes across a large radiation of phyla.</title>
        <authorList>
            <person name="Brown C.T."/>
            <person name="Hug L.A."/>
            <person name="Thomas B.C."/>
            <person name="Sharon I."/>
            <person name="Castelle C.J."/>
            <person name="Singh A."/>
            <person name="Wilkins M.J."/>
            <person name="Williams K.H."/>
            <person name="Banfield J.F."/>
        </authorList>
    </citation>
    <scope>NUCLEOTIDE SEQUENCE [LARGE SCALE GENOMIC DNA]</scope>
</reference>
<dbReference type="Gene3D" id="3.40.50.620">
    <property type="entry name" value="HUPs"/>
    <property type="match status" value="1"/>
</dbReference>
<dbReference type="EMBL" id="LBVR01000020">
    <property type="protein sequence ID" value="KKQ91183.1"/>
    <property type="molecule type" value="Genomic_DNA"/>
</dbReference>
<evidence type="ECO:0000259" key="8">
    <source>
        <dbReference type="Pfam" id="PF13603"/>
    </source>
</evidence>
<dbReference type="GO" id="GO:0002161">
    <property type="term" value="F:aminoacyl-tRNA deacylase activity"/>
    <property type="evidence" value="ECO:0007669"/>
    <property type="project" value="InterPro"/>
</dbReference>
<evidence type="ECO:0000256" key="7">
    <source>
        <dbReference type="ARBA" id="ARBA00023146"/>
    </source>
</evidence>
<dbReference type="EC" id="6.1.1.4" evidence="2"/>
<evidence type="ECO:0000256" key="2">
    <source>
        <dbReference type="ARBA" id="ARBA00013164"/>
    </source>
</evidence>
<dbReference type="GO" id="GO:0005524">
    <property type="term" value="F:ATP binding"/>
    <property type="evidence" value="ECO:0007669"/>
    <property type="project" value="UniProtKB-KW"/>
</dbReference>
<dbReference type="GO" id="GO:0006429">
    <property type="term" value="P:leucyl-tRNA aminoacylation"/>
    <property type="evidence" value="ECO:0007669"/>
    <property type="project" value="InterPro"/>
</dbReference>
<keyword evidence="5" id="KW-0067">ATP-binding</keyword>
<dbReference type="InterPro" id="IPR025709">
    <property type="entry name" value="Leu_tRNA-synth_edit"/>
</dbReference>
<dbReference type="InterPro" id="IPR002302">
    <property type="entry name" value="Leu-tRNA-ligase"/>
</dbReference>
<dbReference type="Pfam" id="PF13603">
    <property type="entry name" value="tRNA-synt_1_2"/>
    <property type="match status" value="1"/>
</dbReference>
<evidence type="ECO:0000256" key="6">
    <source>
        <dbReference type="ARBA" id="ARBA00022917"/>
    </source>
</evidence>
<evidence type="ECO:0000256" key="1">
    <source>
        <dbReference type="ARBA" id="ARBA00005594"/>
    </source>
</evidence>
<name>A0A0G0LH54_9BACT</name>
<dbReference type="PRINTS" id="PR00985">
    <property type="entry name" value="TRNASYNTHLEU"/>
</dbReference>
<feature type="domain" description="Leucyl-tRNA synthetase editing" evidence="8">
    <location>
        <begin position="61"/>
        <end position="103"/>
    </location>
</feature>
<dbReference type="InterPro" id="IPR014729">
    <property type="entry name" value="Rossmann-like_a/b/a_fold"/>
</dbReference>
<sequence length="116" mass="13278">MANEEVLQSKTGKNVCERCGAEVERRTISQWVVKITDYADRLIEGLEKTDFIDKVKAAQINWIGKSEGARVKFKIKNYDEELEVFTTRPDTLFGATFMVVAKEWAGKNGVRLKIMF</sequence>
<gene>
    <name evidence="9" type="ORF">UT14_C0020G0005</name>
</gene>
<protein>
    <recommendedName>
        <fullName evidence="2">leucine--tRNA ligase</fullName>
        <ecNumber evidence="2">6.1.1.4</ecNumber>
    </recommendedName>
</protein>
<dbReference type="GO" id="GO:0005829">
    <property type="term" value="C:cytosol"/>
    <property type="evidence" value="ECO:0007669"/>
    <property type="project" value="TreeGrafter"/>
</dbReference>
<dbReference type="AlphaFoldDB" id="A0A0G0LH54"/>
<dbReference type="InterPro" id="IPR009008">
    <property type="entry name" value="Val/Leu/Ile-tRNA-synth_edit"/>
</dbReference>
<keyword evidence="6" id="KW-0648">Protein biosynthesis</keyword>
<keyword evidence="7" id="KW-0030">Aminoacyl-tRNA synthetase</keyword>
<comment type="caution">
    <text evidence="9">The sequence shown here is derived from an EMBL/GenBank/DDBJ whole genome shotgun (WGS) entry which is preliminary data.</text>
</comment>
<keyword evidence="3 9" id="KW-0436">Ligase</keyword>
<evidence type="ECO:0000313" key="9">
    <source>
        <dbReference type="EMBL" id="KKQ91183.1"/>
    </source>
</evidence>
<dbReference type="PANTHER" id="PTHR43740">
    <property type="entry name" value="LEUCYL-TRNA SYNTHETASE"/>
    <property type="match status" value="1"/>
</dbReference>
<evidence type="ECO:0000256" key="5">
    <source>
        <dbReference type="ARBA" id="ARBA00022840"/>
    </source>
</evidence>
<accession>A0A0G0LH54</accession>
<dbReference type="GO" id="GO:0004823">
    <property type="term" value="F:leucine-tRNA ligase activity"/>
    <property type="evidence" value="ECO:0007669"/>
    <property type="project" value="UniProtKB-EC"/>
</dbReference>
<dbReference type="SUPFAM" id="SSF52374">
    <property type="entry name" value="Nucleotidylyl transferase"/>
    <property type="match status" value="1"/>
</dbReference>
<evidence type="ECO:0000256" key="3">
    <source>
        <dbReference type="ARBA" id="ARBA00022598"/>
    </source>
</evidence>
<dbReference type="SUPFAM" id="SSF50677">
    <property type="entry name" value="ValRS/IleRS/LeuRS editing domain"/>
    <property type="match status" value="1"/>
</dbReference>